<gene>
    <name evidence="2" type="ORF">LTR25_010990</name>
</gene>
<evidence type="ECO:0000256" key="1">
    <source>
        <dbReference type="SAM" id="MobiDB-lite"/>
    </source>
</evidence>
<dbReference type="PANTHER" id="PTHR37535:SF3">
    <property type="entry name" value="FLUG DOMAIN-CONTAINING PROTEIN"/>
    <property type="match status" value="1"/>
</dbReference>
<feature type="region of interest" description="Disordered" evidence="1">
    <location>
        <begin position="1"/>
        <end position="24"/>
    </location>
</feature>
<proteinExistence type="predicted"/>
<reference evidence="2 3" key="1">
    <citation type="submission" date="2023-06" db="EMBL/GenBank/DDBJ databases">
        <title>Black Yeasts Isolated from many extreme environments.</title>
        <authorList>
            <person name="Coleine C."/>
            <person name="Stajich J.E."/>
            <person name="Selbmann L."/>
        </authorList>
    </citation>
    <scope>NUCLEOTIDE SEQUENCE [LARGE SCALE GENOMIC DNA]</scope>
    <source>
        <strain evidence="2 3">CCFEE 5887</strain>
    </source>
</reference>
<name>A0AAV9PTA3_9PEZI</name>
<organism evidence="2 3">
    <name type="scientific">Vermiconidia calcicola</name>
    <dbReference type="NCBI Taxonomy" id="1690605"/>
    <lineage>
        <taxon>Eukaryota</taxon>
        <taxon>Fungi</taxon>
        <taxon>Dikarya</taxon>
        <taxon>Ascomycota</taxon>
        <taxon>Pezizomycotina</taxon>
        <taxon>Dothideomycetes</taxon>
        <taxon>Dothideomycetidae</taxon>
        <taxon>Mycosphaerellales</taxon>
        <taxon>Extremaceae</taxon>
        <taxon>Vermiconidia</taxon>
    </lineage>
</organism>
<evidence type="ECO:0000313" key="2">
    <source>
        <dbReference type="EMBL" id="KAK5527667.1"/>
    </source>
</evidence>
<dbReference type="PANTHER" id="PTHR37535">
    <property type="entry name" value="FLUG DOMAIN PROTEIN"/>
    <property type="match status" value="1"/>
</dbReference>
<accession>A0AAV9PTA3</accession>
<dbReference type="EMBL" id="JAXLQG010000037">
    <property type="protein sequence ID" value="KAK5527667.1"/>
    <property type="molecule type" value="Genomic_DNA"/>
</dbReference>
<sequence>MAPWSEAEGRGPVGSAPPDYETIGREHLRGGAAAPDLATVKDFLRFYRATSQPRLDPDRSTADSIIIVAEWFFAGFTRVKGTPTDEEERVKCTTFGAVAKEHEKLCYNDAGFLLAMALASKSLFSYQSLEGVQKQEIPEGDDELVLSFHDSALGRPILTDLLYTPFSGDWAKASIADQRVFGQSYVANRSSVDGQAAFRDEDSDHRHIEYFQSAEKFHEAGLPDRLPAHLRRKVLCEPELRESKAEVEAASRLGAAGTPLQGQAPLH</sequence>
<protein>
    <submittedName>
        <fullName evidence="2">Uncharacterized protein</fullName>
    </submittedName>
</protein>
<dbReference type="Proteomes" id="UP001345827">
    <property type="component" value="Unassembled WGS sequence"/>
</dbReference>
<evidence type="ECO:0000313" key="3">
    <source>
        <dbReference type="Proteomes" id="UP001345827"/>
    </source>
</evidence>
<keyword evidence="3" id="KW-1185">Reference proteome</keyword>
<comment type="caution">
    <text evidence="2">The sequence shown here is derived from an EMBL/GenBank/DDBJ whole genome shotgun (WGS) entry which is preliminary data.</text>
</comment>
<dbReference type="AlphaFoldDB" id="A0AAV9PTA3"/>